<keyword evidence="1" id="KW-0805">Transcription regulation</keyword>
<evidence type="ECO:0000256" key="1">
    <source>
        <dbReference type="ARBA" id="ARBA00023015"/>
    </source>
</evidence>
<dbReference type="PANTHER" id="PTHR43537:SF45">
    <property type="entry name" value="GNTR FAMILY REGULATORY PROTEIN"/>
    <property type="match status" value="1"/>
</dbReference>
<reference evidence="5 6" key="1">
    <citation type="submission" date="2016-12" db="EMBL/GenBank/DDBJ databases">
        <title>Izhakiella australiana sp. nov. of genus Izhakiella isolated from Australian desert.</title>
        <authorList>
            <person name="Ji M."/>
        </authorList>
    </citation>
    <scope>NUCLEOTIDE SEQUENCE [LARGE SCALE GENOMIC DNA]</scope>
    <source>
        <strain evidence="5 6">D4N98</strain>
    </source>
</reference>
<dbReference type="Pfam" id="PF07729">
    <property type="entry name" value="FCD"/>
    <property type="match status" value="1"/>
</dbReference>
<dbReference type="Pfam" id="PF00392">
    <property type="entry name" value="GntR"/>
    <property type="match status" value="1"/>
</dbReference>
<dbReference type="PROSITE" id="PS50949">
    <property type="entry name" value="HTH_GNTR"/>
    <property type="match status" value="1"/>
</dbReference>
<dbReference type="SUPFAM" id="SSF48008">
    <property type="entry name" value="GntR ligand-binding domain-like"/>
    <property type="match status" value="1"/>
</dbReference>
<dbReference type="InterPro" id="IPR011711">
    <property type="entry name" value="GntR_C"/>
</dbReference>
<dbReference type="GO" id="GO:0003700">
    <property type="term" value="F:DNA-binding transcription factor activity"/>
    <property type="evidence" value="ECO:0007669"/>
    <property type="project" value="InterPro"/>
</dbReference>
<dbReference type="InterPro" id="IPR036390">
    <property type="entry name" value="WH_DNA-bd_sf"/>
</dbReference>
<gene>
    <name evidence="5" type="ORF">BTJ39_12285</name>
</gene>
<evidence type="ECO:0000256" key="2">
    <source>
        <dbReference type="ARBA" id="ARBA00023125"/>
    </source>
</evidence>
<dbReference type="GO" id="GO:0003677">
    <property type="term" value="F:DNA binding"/>
    <property type="evidence" value="ECO:0007669"/>
    <property type="project" value="UniProtKB-KW"/>
</dbReference>
<dbReference type="SMART" id="SM00345">
    <property type="entry name" value="HTH_GNTR"/>
    <property type="match status" value="1"/>
</dbReference>
<keyword evidence="6" id="KW-1185">Reference proteome</keyword>
<dbReference type="SUPFAM" id="SSF46785">
    <property type="entry name" value="Winged helix' DNA-binding domain"/>
    <property type="match status" value="1"/>
</dbReference>
<protein>
    <recommendedName>
        <fullName evidence="4">HTH gntR-type domain-containing protein</fullName>
    </recommendedName>
</protein>
<dbReference type="OrthoDB" id="8638122at2"/>
<dbReference type="STRING" id="1926881.BTJ39_12285"/>
<feature type="domain" description="HTH gntR-type" evidence="4">
    <location>
        <begin position="17"/>
        <end position="84"/>
    </location>
</feature>
<proteinExistence type="predicted"/>
<keyword evidence="3" id="KW-0804">Transcription</keyword>
<comment type="caution">
    <text evidence="5">The sequence shown here is derived from an EMBL/GenBank/DDBJ whole genome shotgun (WGS) entry which is preliminary data.</text>
</comment>
<evidence type="ECO:0000313" key="6">
    <source>
        <dbReference type="Proteomes" id="UP000190667"/>
    </source>
</evidence>
<sequence length="228" mass="25920">MESAIVSRRQPEVILPDRLSLQIYQVIRHKIVYGELRQGQRLSLPDLAQEFGTSRMPLREALMRLENDRLVVSKPRSGTYVAEITIQDIEEICGIRKAIEWFATAEATKRMPRTVMRRLLDEVNAADEAIKEGNYMPFFESDLNLHRSIVEYSGNSRMLNIRDSIEPYVEWLRVAGATSTTNTKGASARHRQILETMIAGDIEGASKLAAIHVDEVCAWTVIDFDKIS</sequence>
<name>A0A1S8YLR4_9GAMM</name>
<dbReference type="InterPro" id="IPR008920">
    <property type="entry name" value="TF_FadR/GntR_C"/>
</dbReference>
<dbReference type="PANTHER" id="PTHR43537">
    <property type="entry name" value="TRANSCRIPTIONAL REGULATOR, GNTR FAMILY"/>
    <property type="match status" value="1"/>
</dbReference>
<dbReference type="SMART" id="SM00895">
    <property type="entry name" value="FCD"/>
    <property type="match status" value="1"/>
</dbReference>
<dbReference type="Gene3D" id="1.10.10.10">
    <property type="entry name" value="Winged helix-like DNA-binding domain superfamily/Winged helix DNA-binding domain"/>
    <property type="match status" value="1"/>
</dbReference>
<accession>A0A1S8YLR4</accession>
<evidence type="ECO:0000256" key="3">
    <source>
        <dbReference type="ARBA" id="ARBA00023163"/>
    </source>
</evidence>
<dbReference type="AlphaFoldDB" id="A0A1S8YLR4"/>
<dbReference type="CDD" id="cd07377">
    <property type="entry name" value="WHTH_GntR"/>
    <property type="match status" value="1"/>
</dbReference>
<dbReference type="InterPro" id="IPR000524">
    <property type="entry name" value="Tscrpt_reg_HTH_GntR"/>
</dbReference>
<evidence type="ECO:0000259" key="4">
    <source>
        <dbReference type="PROSITE" id="PS50949"/>
    </source>
</evidence>
<dbReference type="Proteomes" id="UP000190667">
    <property type="component" value="Unassembled WGS sequence"/>
</dbReference>
<dbReference type="Gene3D" id="1.20.120.530">
    <property type="entry name" value="GntR ligand-binding domain-like"/>
    <property type="match status" value="1"/>
</dbReference>
<evidence type="ECO:0000313" key="5">
    <source>
        <dbReference type="EMBL" id="OON39805.1"/>
    </source>
</evidence>
<keyword evidence="2" id="KW-0238">DNA-binding</keyword>
<organism evidence="5 6">
    <name type="scientific">Izhakiella australiensis</name>
    <dbReference type="NCBI Taxonomy" id="1926881"/>
    <lineage>
        <taxon>Bacteria</taxon>
        <taxon>Pseudomonadati</taxon>
        <taxon>Pseudomonadota</taxon>
        <taxon>Gammaproteobacteria</taxon>
        <taxon>Enterobacterales</taxon>
        <taxon>Erwiniaceae</taxon>
        <taxon>Izhakiella</taxon>
    </lineage>
</organism>
<dbReference type="InterPro" id="IPR036388">
    <property type="entry name" value="WH-like_DNA-bd_sf"/>
</dbReference>
<dbReference type="EMBL" id="MRUL01000007">
    <property type="protein sequence ID" value="OON39805.1"/>
    <property type="molecule type" value="Genomic_DNA"/>
</dbReference>